<accession>L1MKQ3</accession>
<sequence length="40" mass="4498">MDIGNVIPPPLPHVIYVIFSWDYGCFPCSCMELLLNNGND</sequence>
<comment type="caution">
    <text evidence="1">The sequence shown here is derived from an EMBL/GenBank/DDBJ whole genome shotgun (WGS) entry which is preliminary data.</text>
</comment>
<name>L1MKQ3_9CORY</name>
<organism evidence="1 2">
    <name type="scientific">Corynebacterium durum F0235</name>
    <dbReference type="NCBI Taxonomy" id="1035195"/>
    <lineage>
        <taxon>Bacteria</taxon>
        <taxon>Bacillati</taxon>
        <taxon>Actinomycetota</taxon>
        <taxon>Actinomycetes</taxon>
        <taxon>Mycobacteriales</taxon>
        <taxon>Corynebacteriaceae</taxon>
        <taxon>Corynebacterium</taxon>
    </lineage>
</organism>
<keyword evidence="2" id="KW-1185">Reference proteome</keyword>
<proteinExistence type="predicted"/>
<dbReference type="HOGENOM" id="CLU_3288123_0_0_11"/>
<gene>
    <name evidence="1" type="ORF">HMPREF9997_00704</name>
</gene>
<reference evidence="1 2" key="1">
    <citation type="submission" date="2012-05" db="EMBL/GenBank/DDBJ databases">
        <authorList>
            <person name="Weinstock G."/>
            <person name="Sodergren E."/>
            <person name="Lobos E.A."/>
            <person name="Fulton L."/>
            <person name="Fulton R."/>
            <person name="Courtney L."/>
            <person name="Fronick C."/>
            <person name="O'Laughlin M."/>
            <person name="Godfrey J."/>
            <person name="Wilson R.M."/>
            <person name="Miner T."/>
            <person name="Farmer C."/>
            <person name="Delehaunty K."/>
            <person name="Cordes M."/>
            <person name="Minx P."/>
            <person name="Tomlinson C."/>
            <person name="Chen J."/>
            <person name="Wollam A."/>
            <person name="Pepin K.H."/>
            <person name="Bhonagiri V."/>
            <person name="Zhang X."/>
            <person name="Suruliraj S."/>
            <person name="Warren W."/>
            <person name="Mitreva M."/>
            <person name="Mardis E.R."/>
            <person name="Wilson R.K."/>
        </authorList>
    </citation>
    <scope>NUCLEOTIDE SEQUENCE [LARGE SCALE GENOMIC DNA]</scope>
    <source>
        <strain evidence="1 2">F0235</strain>
    </source>
</reference>
<protein>
    <submittedName>
        <fullName evidence="1">Uncharacterized protein</fullName>
    </submittedName>
</protein>
<dbReference type="EMBL" id="AMEM01000011">
    <property type="protein sequence ID" value="EKX91630.1"/>
    <property type="molecule type" value="Genomic_DNA"/>
</dbReference>
<dbReference type="STRING" id="1035195.HMPREF9997_00704"/>
<evidence type="ECO:0000313" key="1">
    <source>
        <dbReference type="EMBL" id="EKX91630.1"/>
    </source>
</evidence>
<dbReference type="AlphaFoldDB" id="L1MKQ3"/>
<dbReference type="Proteomes" id="UP000010445">
    <property type="component" value="Unassembled WGS sequence"/>
</dbReference>
<evidence type="ECO:0000313" key="2">
    <source>
        <dbReference type="Proteomes" id="UP000010445"/>
    </source>
</evidence>